<evidence type="ECO:0000256" key="5">
    <source>
        <dbReference type="ARBA" id="ARBA00023014"/>
    </source>
</evidence>
<feature type="compositionally biased region" description="Basic and acidic residues" evidence="6">
    <location>
        <begin position="403"/>
        <end position="418"/>
    </location>
</feature>
<dbReference type="CDD" id="cd01580">
    <property type="entry name" value="AcnA_IRP_Swivel"/>
    <property type="match status" value="1"/>
</dbReference>
<keyword evidence="5" id="KW-0411">Iron-sulfur</keyword>
<dbReference type="SUPFAM" id="SSF52016">
    <property type="entry name" value="LeuD/IlvD-like"/>
    <property type="match status" value="1"/>
</dbReference>
<keyword evidence="4" id="KW-0408">Iron</keyword>
<evidence type="ECO:0000256" key="3">
    <source>
        <dbReference type="ARBA" id="ARBA00022723"/>
    </source>
</evidence>
<dbReference type="Pfam" id="PF00694">
    <property type="entry name" value="Aconitase_C"/>
    <property type="match status" value="1"/>
</dbReference>
<feature type="region of interest" description="Disordered" evidence="6">
    <location>
        <begin position="401"/>
        <end position="450"/>
    </location>
</feature>
<dbReference type="PROSITE" id="PS01244">
    <property type="entry name" value="ACONITASE_2"/>
    <property type="match status" value="1"/>
</dbReference>
<gene>
    <name evidence="9" type="ORF">IW248_000578</name>
</gene>
<dbReference type="PANTHER" id="PTHR11670">
    <property type="entry name" value="ACONITASE/IRON-RESPONSIVE ELEMENT FAMILY MEMBER"/>
    <property type="match status" value="1"/>
</dbReference>
<dbReference type="EC" id="4.2.1.3" evidence="9"/>
<dbReference type="Proteomes" id="UP000614915">
    <property type="component" value="Unassembled WGS sequence"/>
</dbReference>
<dbReference type="InterPro" id="IPR015931">
    <property type="entry name" value="Acnase/IPM_dHydase_lsu_aba_1/3"/>
</dbReference>
<evidence type="ECO:0000256" key="6">
    <source>
        <dbReference type="SAM" id="MobiDB-lite"/>
    </source>
</evidence>
<dbReference type="InterPro" id="IPR018136">
    <property type="entry name" value="Aconitase_4Fe-4S_BS"/>
</dbReference>
<evidence type="ECO:0000256" key="1">
    <source>
        <dbReference type="ARBA" id="ARBA00001966"/>
    </source>
</evidence>
<dbReference type="Gene3D" id="3.30.499.10">
    <property type="entry name" value="Aconitase, domain 3"/>
    <property type="match status" value="2"/>
</dbReference>
<dbReference type="PROSITE" id="PS00450">
    <property type="entry name" value="ACONITASE_1"/>
    <property type="match status" value="1"/>
</dbReference>
<dbReference type="Gene3D" id="6.10.190.10">
    <property type="match status" value="1"/>
</dbReference>
<dbReference type="InterPro" id="IPR015928">
    <property type="entry name" value="Aconitase/3IPM_dehydase_swvl"/>
</dbReference>
<dbReference type="InterPro" id="IPR000573">
    <property type="entry name" value="AconitaseA/IPMdHydase_ssu_swvl"/>
</dbReference>
<protein>
    <submittedName>
        <fullName evidence="9">Aconitate hydratase</fullName>
        <ecNumber evidence="9">4.2.1.3</ecNumber>
    </submittedName>
</protein>
<dbReference type="InterPro" id="IPR001030">
    <property type="entry name" value="Acoase/IPM_deHydtase_lsu_aba"/>
</dbReference>
<dbReference type="Gene3D" id="3.20.19.10">
    <property type="entry name" value="Aconitase, domain 4"/>
    <property type="match status" value="1"/>
</dbReference>
<reference evidence="9 10" key="1">
    <citation type="submission" date="2020-11" db="EMBL/GenBank/DDBJ databases">
        <title>Sequencing the genomes of 1000 actinobacteria strains.</title>
        <authorList>
            <person name="Klenk H.-P."/>
        </authorList>
    </citation>
    <scope>NUCLEOTIDE SEQUENCE [LARGE SCALE GENOMIC DNA]</scope>
    <source>
        <strain evidence="9 10">DSM 101692</strain>
    </source>
</reference>
<evidence type="ECO:0000259" key="7">
    <source>
        <dbReference type="Pfam" id="PF00330"/>
    </source>
</evidence>
<dbReference type="RefSeq" id="WP_196925526.1">
    <property type="nucleotide sequence ID" value="NZ_JADOTX010000001.1"/>
</dbReference>
<evidence type="ECO:0000256" key="2">
    <source>
        <dbReference type="ARBA" id="ARBA00007185"/>
    </source>
</evidence>
<evidence type="ECO:0000313" key="9">
    <source>
        <dbReference type="EMBL" id="MBG6064291.1"/>
    </source>
</evidence>
<keyword evidence="10" id="KW-1185">Reference proteome</keyword>
<comment type="similarity">
    <text evidence="2">Belongs to the aconitase/IPM isomerase family.</text>
</comment>
<comment type="caution">
    <text evidence="9">The sequence shown here is derived from an EMBL/GenBank/DDBJ whole genome shotgun (WGS) entry which is preliminary data.</text>
</comment>
<dbReference type="InterPro" id="IPR044137">
    <property type="entry name" value="AcnA_IRP_Swivel"/>
</dbReference>
<comment type="cofactor">
    <cofactor evidence="1">
        <name>[4Fe-4S] cluster</name>
        <dbReference type="ChEBI" id="CHEBI:49883"/>
    </cofactor>
</comment>
<proteinExistence type="inferred from homology"/>
<dbReference type="PRINTS" id="PR00415">
    <property type="entry name" value="ACONITASE"/>
</dbReference>
<accession>A0ABS0JBD8</accession>
<dbReference type="InterPro" id="IPR036008">
    <property type="entry name" value="Aconitase_4Fe-4S_dom"/>
</dbReference>
<keyword evidence="3" id="KW-0479">Metal-binding</keyword>
<evidence type="ECO:0000259" key="8">
    <source>
        <dbReference type="Pfam" id="PF00694"/>
    </source>
</evidence>
<dbReference type="NCBIfam" id="NF006757">
    <property type="entry name" value="PRK09277.1"/>
    <property type="match status" value="1"/>
</dbReference>
<dbReference type="NCBIfam" id="NF009520">
    <property type="entry name" value="PRK12881.1"/>
    <property type="match status" value="1"/>
</dbReference>
<evidence type="ECO:0000256" key="4">
    <source>
        <dbReference type="ARBA" id="ARBA00023004"/>
    </source>
</evidence>
<dbReference type="SUPFAM" id="SSF53732">
    <property type="entry name" value="Aconitase iron-sulfur domain"/>
    <property type="match status" value="1"/>
</dbReference>
<feature type="domain" description="Aconitase A/isopropylmalate dehydratase small subunit swivel" evidence="8">
    <location>
        <begin position="750"/>
        <end position="876"/>
    </location>
</feature>
<name>A0ABS0JBD8_9ACTN</name>
<dbReference type="GO" id="GO:0003994">
    <property type="term" value="F:aconitate hydratase activity"/>
    <property type="evidence" value="ECO:0007669"/>
    <property type="project" value="UniProtKB-EC"/>
</dbReference>
<keyword evidence="9" id="KW-0456">Lyase</keyword>
<dbReference type="Pfam" id="PF00330">
    <property type="entry name" value="Aconitase"/>
    <property type="match status" value="1"/>
</dbReference>
<dbReference type="InterPro" id="IPR006249">
    <property type="entry name" value="Aconitase/IRP2"/>
</dbReference>
<evidence type="ECO:0000313" key="10">
    <source>
        <dbReference type="Proteomes" id="UP000614915"/>
    </source>
</evidence>
<dbReference type="EMBL" id="JADOTX010000001">
    <property type="protein sequence ID" value="MBG6064291.1"/>
    <property type="molecule type" value="Genomic_DNA"/>
</dbReference>
<feature type="domain" description="Aconitase/3-isopropylmalate dehydratase large subunit alpha/beta/alpha" evidence="7">
    <location>
        <begin position="70"/>
        <end position="620"/>
    </location>
</feature>
<sequence length="950" mass="102104">MKEYDVASLDTFGAKTQLRVGDASYEIFKIDKVDGQARLPYSLKVLLENLLRTEDGANITADHIRQLGEWDSTAAPSVEIQFTPARVLMQDFTGVPCVVDLATMREAVRDLGGDASKVNPLAPAELVIDHSVIADLFGREDAFARNVELEYERNKERYQFLRWGQSAFNEFKVVPPGTGIVHQVNIEYLARTIMERNGQAYPDTVVGTDSHTTMVNGLGVLGWGVGGIEAEAAMLGQPVSMLIPRVVGFKLSGEMPAGTTATDLVLTITEMLRKHGVVGKFVEFYGPGVSAVPLANRATIGNMSPEYGSTVAIFPIDAETIRYLELTGRDAAQVALVEAYAKEQGLWHDPDHEPEYSERLELDLGTIEPSLAGPKRPQDRVPLGAAKTLFRSALTDYVADDSVGERDLKPGVPREELPRGANGPADEASAESFPASDPPANEFSDPADEPRDLETAAVGAGGRASHPIRVTGADGVEYELDHGAVVIAAITSCTNTSNPQVMIGAALLARNAVEKGLTRKPWVKTTLAPGSKVVMDYYERAGLTPYLNKLGFNLVGYGCTTCIGNSGPLPEEVSAAVNEHDLSVVSVLSGNRNFEGRINPDVKMNYLASPPLVVAYALAGTMDIDLANEPIGEDTEGNPVYLREIWPNSAEIQDVIAQAIGATGFSAAYADVFAGDERWQSLPTPTGDTFAWESDSTYVRKPPYFEGMQQEPSPVVDISAARVLAKLGDSVTTDHISPAGAIKADSPAGTYLAEHGVPRHEFNSYGSRRGNHEVMIRGTFANIRLRNQLVPGVEGGFTVNHLTGEQTSIYDASVAYQEAGIPLVVLAGKEYGSGSSRDWAAKGTMLLGVRAVIAESYERIHRSNLIGMGVLPLQFPVDVTAASLGLTGTETFTITGVTALNDGDTPQTVLVSTDTGVEFDAVVRIDTPGEADYYRHGGILQYVLRRMIAN</sequence>
<organism evidence="9 10">
    <name type="scientific">Micromonospora ureilytica</name>
    <dbReference type="NCBI Taxonomy" id="709868"/>
    <lineage>
        <taxon>Bacteria</taxon>
        <taxon>Bacillati</taxon>
        <taxon>Actinomycetota</taxon>
        <taxon>Actinomycetes</taxon>
        <taxon>Micromonosporales</taxon>
        <taxon>Micromonosporaceae</taxon>
        <taxon>Micromonospora</taxon>
    </lineage>
</organism>